<proteinExistence type="predicted"/>
<keyword evidence="1" id="KW-0732">Signal</keyword>
<keyword evidence="3" id="KW-1185">Reference proteome</keyword>
<dbReference type="KEGG" id="woc:BA177_14640"/>
<dbReference type="Gene3D" id="3.40.50.150">
    <property type="entry name" value="Vaccinia Virus protein VP39"/>
    <property type="match status" value="1"/>
</dbReference>
<accession>A0A193LIB7</accession>
<dbReference type="RefSeq" id="WP_068617405.1">
    <property type="nucleotide sequence ID" value="NZ_CP016268.1"/>
</dbReference>
<dbReference type="OrthoDB" id="9801692at2"/>
<gene>
    <name evidence="2" type="ORF">BA177_14640</name>
</gene>
<dbReference type="SUPFAM" id="SSF53335">
    <property type="entry name" value="S-adenosyl-L-methionine-dependent methyltransferases"/>
    <property type="match status" value="1"/>
</dbReference>
<sequence>MSCRSFYSRCAVLVTLVAAAIFTVPAAAADMDALTQATLDRAINGEHRSAENKARDQFRHPRETLAFFGFRPDMTVVEVWPGGGWYTEILAPALKEKGKFYAAQYGVNPPASYQRRYFGSFLTKLGSARDIYGDVIVTHLDFPYQLEIAPRESADLVVTFRNAHNWFGPGYGEHQARLAFTAMFDALKPGGVLGVVDHRWPDAATEDPEAKNGYLSEERTIRFAEQAGFVFDARSDINRNSRDTHDHPEGVWTLPPSLALGDTDKQKYLTIGESDRFTLRFVKPAQ</sequence>
<dbReference type="EMBL" id="CP016268">
    <property type="protein sequence ID" value="ANO52260.1"/>
    <property type="molecule type" value="Genomic_DNA"/>
</dbReference>
<feature type="chain" id="PRO_5008260252" description="Methyltransferase" evidence="1">
    <location>
        <begin position="29"/>
        <end position="286"/>
    </location>
</feature>
<dbReference type="AlphaFoldDB" id="A0A193LIB7"/>
<name>A0A193LIB7_9GAMM</name>
<dbReference type="InterPro" id="IPR029063">
    <property type="entry name" value="SAM-dependent_MTases_sf"/>
</dbReference>
<evidence type="ECO:0008006" key="4">
    <source>
        <dbReference type="Google" id="ProtNLM"/>
    </source>
</evidence>
<organism evidence="2 3">
    <name type="scientific">Woeseia oceani</name>
    <dbReference type="NCBI Taxonomy" id="1548547"/>
    <lineage>
        <taxon>Bacteria</taxon>
        <taxon>Pseudomonadati</taxon>
        <taxon>Pseudomonadota</taxon>
        <taxon>Gammaproteobacteria</taxon>
        <taxon>Woeseiales</taxon>
        <taxon>Woeseiaceae</taxon>
        <taxon>Woeseia</taxon>
    </lineage>
</organism>
<dbReference type="Proteomes" id="UP000092695">
    <property type="component" value="Chromosome"/>
</dbReference>
<dbReference type="InterPro" id="IPR016980">
    <property type="entry name" value="S-AdoMet-dep_MeTrfase_Alr7345"/>
</dbReference>
<evidence type="ECO:0000313" key="2">
    <source>
        <dbReference type="EMBL" id="ANO52260.1"/>
    </source>
</evidence>
<evidence type="ECO:0000313" key="3">
    <source>
        <dbReference type="Proteomes" id="UP000092695"/>
    </source>
</evidence>
<reference evidence="2 3" key="1">
    <citation type="submission" date="2016-06" db="EMBL/GenBank/DDBJ databases">
        <title>Complete genome sequence of a deep-branching marine Gamma Proteobacterium Woeseia oceani type strain XK5.</title>
        <authorList>
            <person name="Mu D."/>
            <person name="Du Z."/>
        </authorList>
    </citation>
    <scope>NUCLEOTIDE SEQUENCE [LARGE SCALE GENOMIC DNA]</scope>
    <source>
        <strain evidence="2 3">XK5</strain>
    </source>
</reference>
<evidence type="ECO:0000256" key="1">
    <source>
        <dbReference type="SAM" id="SignalP"/>
    </source>
</evidence>
<dbReference type="STRING" id="1548547.BA177_14640"/>
<protein>
    <recommendedName>
        <fullName evidence="4">Methyltransferase</fullName>
    </recommendedName>
</protein>
<dbReference type="PIRSF" id="PIRSF031679">
    <property type="entry name" value="Mtase_Alr7345_prd"/>
    <property type="match status" value="1"/>
</dbReference>
<feature type="signal peptide" evidence="1">
    <location>
        <begin position="1"/>
        <end position="28"/>
    </location>
</feature>